<dbReference type="Gene3D" id="1.10.287.130">
    <property type="match status" value="1"/>
</dbReference>
<gene>
    <name evidence="1" type="ORF">HAP48_036405</name>
</gene>
<sequence length="58" mass="6353">MGEMASAIAHEINQPVFATTNYLLGPASDKPDVNRVGNALEHAARQASSRRRYRQALT</sequence>
<organism evidence="1">
    <name type="scientific">Bradyrhizobium septentrionale</name>
    <dbReference type="NCBI Taxonomy" id="1404411"/>
    <lineage>
        <taxon>Bacteria</taxon>
        <taxon>Pseudomonadati</taxon>
        <taxon>Pseudomonadota</taxon>
        <taxon>Alphaproteobacteria</taxon>
        <taxon>Hyphomicrobiales</taxon>
        <taxon>Nitrobacteraceae</taxon>
        <taxon>Bradyrhizobium</taxon>
    </lineage>
</organism>
<protein>
    <submittedName>
        <fullName evidence="1">Uncharacterized protein</fullName>
    </submittedName>
</protein>
<comment type="caution">
    <text evidence="1">The sequence shown here is derived from an EMBL/GenBank/DDBJ whole genome shotgun (WGS) entry which is preliminary data.</text>
</comment>
<dbReference type="EMBL" id="JAAOLE020000001">
    <property type="protein sequence ID" value="NVI48274.1"/>
    <property type="molecule type" value="Genomic_DNA"/>
</dbReference>
<name>A0A973W721_9BRAD</name>
<reference evidence="1" key="1">
    <citation type="submission" date="2020-06" db="EMBL/GenBank/DDBJ databases">
        <title>Whole Genome Sequence of Bradyrhizobium sp. Strain 1S1.</title>
        <authorList>
            <person name="Bromfield E.S.P."/>
            <person name="Cloutier S."/>
        </authorList>
    </citation>
    <scope>NUCLEOTIDE SEQUENCE [LARGE SCALE GENOMIC DNA]</scope>
    <source>
        <strain evidence="1">1S1</strain>
    </source>
</reference>
<proteinExistence type="predicted"/>
<evidence type="ECO:0000313" key="1">
    <source>
        <dbReference type="EMBL" id="NVI48274.1"/>
    </source>
</evidence>
<dbReference type="RefSeq" id="WP_166214490.1">
    <property type="nucleotide sequence ID" value="NZ_CP088285.1"/>
</dbReference>
<accession>A0A973W721</accession>
<dbReference type="AlphaFoldDB" id="A0A973W721"/>